<feature type="region of interest" description="Disordered" evidence="7">
    <location>
        <begin position="892"/>
        <end position="941"/>
    </location>
</feature>
<comment type="cofactor">
    <cofactor evidence="5">
        <name>FAD</name>
        <dbReference type="ChEBI" id="CHEBI:57692"/>
    </cofactor>
    <text evidence="5">Binds 1 FAD per subunit.</text>
</comment>
<dbReference type="GO" id="GO:0032922">
    <property type="term" value="P:circadian regulation of gene expression"/>
    <property type="evidence" value="ECO:0007669"/>
    <property type="project" value="TreeGrafter"/>
</dbReference>
<evidence type="ECO:0000256" key="7">
    <source>
        <dbReference type="SAM" id="MobiDB-lite"/>
    </source>
</evidence>
<feature type="binding site" evidence="5">
    <location>
        <position position="657"/>
    </location>
    <ligand>
        <name>FAD</name>
        <dbReference type="ChEBI" id="CHEBI:57692"/>
    </ligand>
</feature>
<feature type="binding site" evidence="5">
    <location>
        <position position="610"/>
    </location>
    <ligand>
        <name>FAD</name>
        <dbReference type="ChEBI" id="CHEBI:57692"/>
    </ligand>
</feature>
<dbReference type="InterPro" id="IPR006050">
    <property type="entry name" value="DNA_photolyase_N"/>
</dbReference>
<dbReference type="STRING" id="2903.R1CPW3"/>
<dbReference type="Gene3D" id="1.10.579.10">
    <property type="entry name" value="DNA Cyclobutane Dipyrimidine Photolyase, subunit A, domain 3"/>
    <property type="match status" value="1"/>
</dbReference>
<evidence type="ECO:0000256" key="2">
    <source>
        <dbReference type="ARBA" id="ARBA00022630"/>
    </source>
</evidence>
<dbReference type="InterPro" id="IPR036134">
    <property type="entry name" value="Crypto/Photolyase_FAD-like_sf"/>
</dbReference>
<dbReference type="GO" id="GO:0005737">
    <property type="term" value="C:cytoplasm"/>
    <property type="evidence" value="ECO:0007669"/>
    <property type="project" value="TreeGrafter"/>
</dbReference>
<dbReference type="PANTHER" id="PTHR11455:SF18">
    <property type="entry name" value="SI:CH1073-390K14.1"/>
    <property type="match status" value="1"/>
</dbReference>
<dbReference type="GO" id="GO:0003677">
    <property type="term" value="F:DNA binding"/>
    <property type="evidence" value="ECO:0007669"/>
    <property type="project" value="TreeGrafter"/>
</dbReference>
<keyword evidence="3 5" id="KW-0274">FAD</keyword>
<evidence type="ECO:0000256" key="4">
    <source>
        <dbReference type="ARBA" id="ARBA00022991"/>
    </source>
</evidence>
<dbReference type="GO" id="GO:0003904">
    <property type="term" value="F:deoxyribodipyrimidine photo-lyase activity"/>
    <property type="evidence" value="ECO:0007669"/>
    <property type="project" value="TreeGrafter"/>
</dbReference>
<feature type="domain" description="Photolyase/cryptochrome alpha/beta" evidence="8">
    <location>
        <begin position="338"/>
        <end position="503"/>
    </location>
</feature>
<feature type="compositionally biased region" description="Low complexity" evidence="7">
    <location>
        <begin position="279"/>
        <end position="292"/>
    </location>
</feature>
<evidence type="ECO:0000313" key="9">
    <source>
        <dbReference type="EnsemblProtists" id="EOD24687"/>
    </source>
</evidence>
<dbReference type="PaxDb" id="2903-EOD24687"/>
<keyword evidence="4" id="KW-0157">Chromophore</keyword>
<dbReference type="AlphaFoldDB" id="A0A0D3JMF2"/>
<dbReference type="RefSeq" id="XP_005777116.1">
    <property type="nucleotide sequence ID" value="XM_005777059.1"/>
</dbReference>
<protein>
    <recommendedName>
        <fullName evidence="8">Photolyase/cryptochrome alpha/beta domain-containing protein</fullName>
    </recommendedName>
</protein>
<evidence type="ECO:0000256" key="6">
    <source>
        <dbReference type="PIRSR" id="PIRSR602081-2"/>
    </source>
</evidence>
<proteinExistence type="inferred from homology"/>
<dbReference type="Pfam" id="PF00875">
    <property type="entry name" value="DNA_photolyase"/>
    <property type="match status" value="1"/>
</dbReference>
<reference evidence="10" key="1">
    <citation type="journal article" date="2013" name="Nature">
        <title>Pan genome of the phytoplankton Emiliania underpins its global distribution.</title>
        <authorList>
            <person name="Read B.A."/>
            <person name="Kegel J."/>
            <person name="Klute M.J."/>
            <person name="Kuo A."/>
            <person name="Lefebvre S.C."/>
            <person name="Maumus F."/>
            <person name="Mayer C."/>
            <person name="Miller J."/>
            <person name="Monier A."/>
            <person name="Salamov A."/>
            <person name="Young J."/>
            <person name="Aguilar M."/>
            <person name="Claverie J.M."/>
            <person name="Frickenhaus S."/>
            <person name="Gonzalez K."/>
            <person name="Herman E.K."/>
            <person name="Lin Y.C."/>
            <person name="Napier J."/>
            <person name="Ogata H."/>
            <person name="Sarno A.F."/>
            <person name="Shmutz J."/>
            <person name="Schroeder D."/>
            <person name="de Vargas C."/>
            <person name="Verret F."/>
            <person name="von Dassow P."/>
            <person name="Valentin K."/>
            <person name="Van de Peer Y."/>
            <person name="Wheeler G."/>
            <person name="Dacks J.B."/>
            <person name="Delwiche C.F."/>
            <person name="Dyhrman S.T."/>
            <person name="Glockner G."/>
            <person name="John U."/>
            <person name="Richards T."/>
            <person name="Worden A.Z."/>
            <person name="Zhang X."/>
            <person name="Grigoriev I.V."/>
            <person name="Allen A.E."/>
            <person name="Bidle K."/>
            <person name="Borodovsky M."/>
            <person name="Bowler C."/>
            <person name="Brownlee C."/>
            <person name="Cock J.M."/>
            <person name="Elias M."/>
            <person name="Gladyshev V.N."/>
            <person name="Groth M."/>
            <person name="Guda C."/>
            <person name="Hadaegh A."/>
            <person name="Iglesias-Rodriguez M.D."/>
            <person name="Jenkins J."/>
            <person name="Jones B.M."/>
            <person name="Lawson T."/>
            <person name="Leese F."/>
            <person name="Lindquist E."/>
            <person name="Lobanov A."/>
            <person name="Lomsadze A."/>
            <person name="Malik S.B."/>
            <person name="Marsh M.E."/>
            <person name="Mackinder L."/>
            <person name="Mock T."/>
            <person name="Mueller-Roeber B."/>
            <person name="Pagarete A."/>
            <person name="Parker M."/>
            <person name="Probert I."/>
            <person name="Quesneville H."/>
            <person name="Raines C."/>
            <person name="Rensing S.A."/>
            <person name="Riano-Pachon D.M."/>
            <person name="Richier S."/>
            <person name="Rokitta S."/>
            <person name="Shiraiwa Y."/>
            <person name="Soanes D.M."/>
            <person name="van der Giezen M."/>
            <person name="Wahlund T.M."/>
            <person name="Williams B."/>
            <person name="Wilson W."/>
            <person name="Wolfe G."/>
            <person name="Wurch L.L."/>
        </authorList>
    </citation>
    <scope>NUCLEOTIDE SEQUENCE</scope>
</reference>
<dbReference type="PROSITE" id="PS00394">
    <property type="entry name" value="DNA_PHOTOLYASES_1_1"/>
    <property type="match status" value="1"/>
</dbReference>
<feature type="site" description="Electron transfer via tryptophanyl radical" evidence="6">
    <location>
        <position position="691"/>
    </location>
</feature>
<dbReference type="GeneID" id="17270234"/>
<accession>A0A0D3JMF2</accession>
<dbReference type="GO" id="GO:0006139">
    <property type="term" value="P:nucleobase-containing compound metabolic process"/>
    <property type="evidence" value="ECO:0007669"/>
    <property type="project" value="UniProtKB-ARBA"/>
</dbReference>
<reference evidence="9" key="2">
    <citation type="submission" date="2024-10" db="UniProtKB">
        <authorList>
            <consortium name="EnsemblProtists"/>
        </authorList>
    </citation>
    <scope>IDENTIFICATION</scope>
</reference>
<keyword evidence="10" id="KW-1185">Reference proteome</keyword>
<evidence type="ECO:0000256" key="3">
    <source>
        <dbReference type="ARBA" id="ARBA00022827"/>
    </source>
</evidence>
<keyword evidence="2 5" id="KW-0285">Flavoprotein</keyword>
<dbReference type="InterPro" id="IPR014729">
    <property type="entry name" value="Rossmann-like_a/b/a_fold"/>
</dbReference>
<evidence type="ECO:0000256" key="5">
    <source>
        <dbReference type="PIRSR" id="PIRSR602081-1"/>
    </source>
</evidence>
<dbReference type="InterPro" id="IPR005101">
    <property type="entry name" value="Cryptochr/Photolyase_FAD-bd"/>
</dbReference>
<dbReference type="PROSITE" id="PS51645">
    <property type="entry name" value="PHR_CRY_ALPHA_BETA"/>
    <property type="match status" value="1"/>
</dbReference>
<feature type="site" description="Electron transfer via tryptophanyl radical" evidence="6">
    <location>
        <position position="767"/>
    </location>
</feature>
<sequence length="941" mass="100770">MRAEVFAKDTQSLVTASRLLLSVGARGINVPNKATVAQNPELAPAAALHSLAAALSTTEMKGVCPHYSLKFNNDARDPASTLRRFEAFCEEAASLHVREILLVSGSGSRSFDSLACLKALTLPAERRPAIGVAFNPFFPDRAARMRERARLRQKLNTGAVSAIWLQIGSDVLLLREALAFLAELRGVHPALRLYGSVFLPSRKLLAQLKFRPWNGVFLSAEYLSSVEVASTITCRVLDAYATHGVEPLLESAVRSRAEWRAAREQLGLSPDIPAALSTAEDPAADATEATEPGLSEPPLSKRPRRQSNPIAPVDAEPAAAVSPATSAGASGAAAPTACTLVWFRTFDIRLADHAPLRAAASAGAVCPCFVWPARRGTWSLGGAAQAWLREALRSLAGGLREHYSSRLVLRAPSGGGDASDEYLAAAAAASSKVAVLRGADCAAAEAEAVTTAAELLRLADESSARAVYWHRSYEPEGQRVEAVVREALRGRGIACVAMAGALLYEPAAVHCPAGWQGGHWGTLMPFLRACERSGPPPTRPTERPVAMQPPCAWPASGALEDLRLAAPPVLSGGSVGRDWSAAMMAGWEVSEAAAARAMEDFVGGGGLAGYEARRSRADEPGAVSRLSAFLRFGQLSPRALHFAVRDAGLPREQVKTFARRLHWRDLASFHLSVFPEMPWRPIRAHYASHEWSGDASALRAWQRGNTGFPMVDAGMRCLYATGWMHQSVRMVVASFLIEYLGISWVDGARWFHDTLVDADLAINSMMWQNAGRSGIDQWNFVLSPETGSQDPSGGYVRKWVPELAGLPTKHLHAPWKAPAATLSAAGVELGATYPHRIVPDLPAARRITVAALLRMRASSLDFNDAGGYDLVTLPTGETTRVFTKQEFRLTASGLLKPPPSGSRGRGSARSRHTSGGGRASGRGAQLQGKVSTGQKKISSFF</sequence>
<dbReference type="InterPro" id="IPR018394">
    <property type="entry name" value="DNA_photolyase_1_CS_C"/>
</dbReference>
<feature type="site" description="Electron transfer via tryptophanyl radical" evidence="6">
    <location>
        <position position="744"/>
    </location>
</feature>
<dbReference type="GO" id="GO:0071949">
    <property type="term" value="F:FAD binding"/>
    <property type="evidence" value="ECO:0007669"/>
    <property type="project" value="TreeGrafter"/>
</dbReference>
<dbReference type="PANTHER" id="PTHR11455">
    <property type="entry name" value="CRYPTOCHROME"/>
    <property type="match status" value="1"/>
</dbReference>
<dbReference type="Proteomes" id="UP000013827">
    <property type="component" value="Unassembled WGS sequence"/>
</dbReference>
<dbReference type="HOGENOM" id="CLU_322508_0_0_1"/>
<comment type="similarity">
    <text evidence="1">Belongs to the DNA photolyase class-1 family.</text>
</comment>
<dbReference type="GO" id="GO:0006950">
    <property type="term" value="P:response to stress"/>
    <property type="evidence" value="ECO:0007669"/>
    <property type="project" value="UniProtKB-ARBA"/>
</dbReference>
<evidence type="ECO:0000256" key="1">
    <source>
        <dbReference type="ARBA" id="ARBA00005862"/>
    </source>
</evidence>
<dbReference type="InterPro" id="IPR036155">
    <property type="entry name" value="Crypto/Photolyase_N_sf"/>
</dbReference>
<evidence type="ECO:0000259" key="8">
    <source>
        <dbReference type="PROSITE" id="PS51645"/>
    </source>
</evidence>
<organism evidence="9 10">
    <name type="scientific">Emiliania huxleyi (strain CCMP1516)</name>
    <dbReference type="NCBI Taxonomy" id="280463"/>
    <lineage>
        <taxon>Eukaryota</taxon>
        <taxon>Haptista</taxon>
        <taxon>Haptophyta</taxon>
        <taxon>Prymnesiophyceae</taxon>
        <taxon>Isochrysidales</taxon>
        <taxon>Noelaerhabdaceae</taxon>
        <taxon>Emiliania</taxon>
    </lineage>
</organism>
<dbReference type="EnsemblProtists" id="EOD24687">
    <property type="protein sequence ID" value="EOD24687"/>
    <property type="gene ID" value="EMIHUDRAFT_450581"/>
</dbReference>
<feature type="region of interest" description="Disordered" evidence="7">
    <location>
        <begin position="279"/>
        <end position="310"/>
    </location>
</feature>
<name>A0A0D3JMF2_EMIH1</name>
<dbReference type="GO" id="GO:0043153">
    <property type="term" value="P:entrainment of circadian clock by photoperiod"/>
    <property type="evidence" value="ECO:0007669"/>
    <property type="project" value="TreeGrafter"/>
</dbReference>
<dbReference type="eggNOG" id="KOG0133">
    <property type="taxonomic scope" value="Eukaryota"/>
</dbReference>
<feature type="compositionally biased region" description="Polar residues" evidence="7">
    <location>
        <begin position="928"/>
        <end position="941"/>
    </location>
</feature>
<evidence type="ECO:0000313" key="10">
    <source>
        <dbReference type="Proteomes" id="UP000013827"/>
    </source>
</evidence>
<dbReference type="OMA" id="HYASHEW"/>
<dbReference type="SUPFAM" id="SSF52425">
    <property type="entry name" value="Cryptochrome/photolyase, N-terminal domain"/>
    <property type="match status" value="1"/>
</dbReference>
<dbReference type="Gene3D" id="3.40.50.620">
    <property type="entry name" value="HUPs"/>
    <property type="match status" value="1"/>
</dbReference>
<dbReference type="PRINTS" id="PR00147">
    <property type="entry name" value="DNAPHOTLYASE"/>
</dbReference>
<dbReference type="Pfam" id="PF03441">
    <property type="entry name" value="FAD_binding_7"/>
    <property type="match status" value="1"/>
</dbReference>
<dbReference type="KEGG" id="ehx:EMIHUDRAFT_450581"/>
<dbReference type="SUPFAM" id="SSF48173">
    <property type="entry name" value="Cryptochrome/photolyase FAD-binding domain"/>
    <property type="match status" value="1"/>
</dbReference>
<feature type="binding site" evidence="5">
    <location>
        <begin position="757"/>
        <end position="759"/>
    </location>
    <ligand>
        <name>FAD</name>
        <dbReference type="ChEBI" id="CHEBI:57692"/>
    </ligand>
</feature>
<dbReference type="GO" id="GO:0005634">
    <property type="term" value="C:nucleus"/>
    <property type="evidence" value="ECO:0007669"/>
    <property type="project" value="TreeGrafter"/>
</dbReference>
<dbReference type="InterPro" id="IPR002081">
    <property type="entry name" value="Cryptochrome/DNA_photolyase_1"/>
</dbReference>
<dbReference type="Gene3D" id="1.25.40.80">
    <property type="match status" value="1"/>
</dbReference>